<organism evidence="1 2">
    <name type="scientific">Jatropha curcas</name>
    <name type="common">Barbados nut</name>
    <dbReference type="NCBI Taxonomy" id="180498"/>
    <lineage>
        <taxon>Eukaryota</taxon>
        <taxon>Viridiplantae</taxon>
        <taxon>Streptophyta</taxon>
        <taxon>Embryophyta</taxon>
        <taxon>Tracheophyta</taxon>
        <taxon>Spermatophyta</taxon>
        <taxon>Magnoliopsida</taxon>
        <taxon>eudicotyledons</taxon>
        <taxon>Gunneridae</taxon>
        <taxon>Pentapetalae</taxon>
        <taxon>rosids</taxon>
        <taxon>fabids</taxon>
        <taxon>Malpighiales</taxon>
        <taxon>Euphorbiaceae</taxon>
        <taxon>Crotonoideae</taxon>
        <taxon>Jatropheae</taxon>
        <taxon>Jatropha</taxon>
    </lineage>
</organism>
<proteinExistence type="predicted"/>
<keyword evidence="2" id="KW-1185">Reference proteome</keyword>
<dbReference type="EMBL" id="KK915260">
    <property type="protein sequence ID" value="KDP23118.1"/>
    <property type="molecule type" value="Genomic_DNA"/>
</dbReference>
<sequence length="280" mass="32344">METLPMVQGQTLPSSILALMQRWMDTIHTFHLPFSEMIVTSIHFAPITGLLFAVQSVVFDDRMRTLDHPGQRASLRAAIGIEPTISDQRFKYESIYSYYQEIPREQVVEIDVDVVLERIYSICCRPLHSRTKDLDATRQFNWGAAAICYSYYGMDLYVRGAHSKVGYKWAIEEVFSYNLGHRDVLTIAEWLELGSAAIAYQHRQLLLQGRFYNMYYLGERVYEWKLGSDQRRVPHDVPYYMLSTRSIQLAQDTFTSGRGSATTDHLVAFMPGTYAVFMQT</sequence>
<name>A0A067JJU8_JATCU</name>
<dbReference type="Proteomes" id="UP000027138">
    <property type="component" value="Unassembled WGS sequence"/>
</dbReference>
<evidence type="ECO:0000313" key="2">
    <source>
        <dbReference type="Proteomes" id="UP000027138"/>
    </source>
</evidence>
<reference evidence="1 2" key="1">
    <citation type="journal article" date="2014" name="PLoS ONE">
        <title>Global Analysis of Gene Expression Profiles in Physic Nut (Jatropha curcas L.) Seedlings Exposed to Salt Stress.</title>
        <authorList>
            <person name="Zhang L."/>
            <person name="Zhang C."/>
            <person name="Wu P."/>
            <person name="Chen Y."/>
            <person name="Li M."/>
            <person name="Jiang H."/>
            <person name="Wu G."/>
        </authorList>
    </citation>
    <scope>NUCLEOTIDE SEQUENCE [LARGE SCALE GENOMIC DNA]</scope>
    <source>
        <strain evidence="2">cv. GZQX0401</strain>
        <tissue evidence="1">Young leaves</tissue>
    </source>
</reference>
<gene>
    <name evidence="1" type="ORF">JCGZ_01148</name>
</gene>
<protein>
    <recommendedName>
        <fullName evidence="3">Aminotransferase-like plant mobile domain-containing protein</fullName>
    </recommendedName>
</protein>
<accession>A0A067JJU8</accession>
<evidence type="ECO:0008006" key="3">
    <source>
        <dbReference type="Google" id="ProtNLM"/>
    </source>
</evidence>
<evidence type="ECO:0000313" key="1">
    <source>
        <dbReference type="EMBL" id="KDP23118.1"/>
    </source>
</evidence>
<dbReference type="OrthoDB" id="1421598at2759"/>
<dbReference type="AlphaFoldDB" id="A0A067JJU8"/>